<dbReference type="AlphaFoldDB" id="G7H6C7"/>
<accession>G7H6C7</accession>
<keyword evidence="5" id="KW-1185">Reference proteome</keyword>
<comment type="caution">
    <text evidence="4">The sequence shown here is derived from an EMBL/GenBank/DDBJ whole genome shotgun (WGS) entry which is preliminary data.</text>
</comment>
<evidence type="ECO:0000313" key="4">
    <source>
        <dbReference type="EMBL" id="GAB11402.1"/>
    </source>
</evidence>
<proteinExistence type="predicted"/>
<keyword evidence="2" id="KW-0472">Membrane</keyword>
<evidence type="ECO:0000256" key="2">
    <source>
        <dbReference type="SAM" id="Phobius"/>
    </source>
</evidence>
<dbReference type="Pfam" id="PF14258">
    <property type="entry name" value="DUF4350"/>
    <property type="match status" value="1"/>
</dbReference>
<dbReference type="InterPro" id="IPR025646">
    <property type="entry name" value="DUF4350"/>
</dbReference>
<sequence>MAVVIVVVVGLACALGLVALIVSGASKSPKQGQHTTLGDPGNYRALGGAALAETLRTHGVRVDVVREQAQLRKLGRASSSTVVVVSNAQLSAKSSARIVRQQSRDARRVVLLDPSNEILDQWGIDVAVSQGSGGQSTAAQCSAAGIAPTDTAGYFRLGYVSTVGETLTGCFPGGDGADGGRWYAVVVIPATATRPEIVLAPTSWFSNAEIREQDHAGIGIRMIGAGTQVHWFAPGYGDKANDNEQKPQPQAKSGPDVPRWFWRAFGLGVFVLFAVMLWRGRRFGQLVAEPLPAVVKAAETTEARGRLYEASGDAPRAAAQLREHALRTIPRRLGVSRHAPVDDVIAAVSRATGRNPAEVAALLAGPLPHDNAGLVQFATDLSTLEEEVRPVL</sequence>
<gene>
    <name evidence="4" type="ORF">GOARA_068_00610</name>
</gene>
<reference evidence="4 5" key="1">
    <citation type="submission" date="2011-11" db="EMBL/GenBank/DDBJ databases">
        <title>Whole genome shotgun sequence of Gordonia araii NBRC 100433.</title>
        <authorList>
            <person name="Yoshida Y."/>
            <person name="Hosoyama A."/>
            <person name="Tsuchikane K."/>
            <person name="Katsumata H."/>
            <person name="Yamazaki S."/>
            <person name="Fujita N."/>
        </authorList>
    </citation>
    <scope>NUCLEOTIDE SEQUENCE [LARGE SCALE GENOMIC DNA]</scope>
    <source>
        <strain evidence="4 5">NBRC 100433</strain>
    </source>
</reference>
<feature type="transmembrane region" description="Helical" evidence="2">
    <location>
        <begin position="260"/>
        <end position="278"/>
    </location>
</feature>
<dbReference type="STRING" id="1073574.GOARA_068_00610"/>
<evidence type="ECO:0000256" key="1">
    <source>
        <dbReference type="SAM" id="MobiDB-lite"/>
    </source>
</evidence>
<dbReference type="EMBL" id="BAEE01000068">
    <property type="protein sequence ID" value="GAB11402.1"/>
    <property type="molecule type" value="Genomic_DNA"/>
</dbReference>
<dbReference type="Proteomes" id="UP000035088">
    <property type="component" value="Unassembled WGS sequence"/>
</dbReference>
<evidence type="ECO:0000313" key="5">
    <source>
        <dbReference type="Proteomes" id="UP000035088"/>
    </source>
</evidence>
<keyword evidence="2" id="KW-0812">Transmembrane</keyword>
<feature type="region of interest" description="Disordered" evidence="1">
    <location>
        <begin position="235"/>
        <end position="255"/>
    </location>
</feature>
<feature type="domain" description="DUF4350" evidence="3">
    <location>
        <begin position="43"/>
        <end position="217"/>
    </location>
</feature>
<keyword evidence="2" id="KW-1133">Transmembrane helix</keyword>
<protein>
    <recommendedName>
        <fullName evidence="3">DUF4350 domain-containing protein</fullName>
    </recommendedName>
</protein>
<evidence type="ECO:0000259" key="3">
    <source>
        <dbReference type="Pfam" id="PF14258"/>
    </source>
</evidence>
<name>G7H6C7_9ACTN</name>
<organism evidence="4 5">
    <name type="scientific">Gordonia araii NBRC 100433</name>
    <dbReference type="NCBI Taxonomy" id="1073574"/>
    <lineage>
        <taxon>Bacteria</taxon>
        <taxon>Bacillati</taxon>
        <taxon>Actinomycetota</taxon>
        <taxon>Actinomycetes</taxon>
        <taxon>Mycobacteriales</taxon>
        <taxon>Gordoniaceae</taxon>
        <taxon>Gordonia</taxon>
    </lineage>
</organism>